<dbReference type="KEGG" id="ccos:Pan44_18620"/>
<reference evidence="1 2" key="1">
    <citation type="submission" date="2019-02" db="EMBL/GenBank/DDBJ databases">
        <title>Deep-cultivation of Planctomycetes and their phenomic and genomic characterization uncovers novel biology.</title>
        <authorList>
            <person name="Wiegand S."/>
            <person name="Jogler M."/>
            <person name="Boedeker C."/>
            <person name="Pinto D."/>
            <person name="Vollmers J."/>
            <person name="Rivas-Marin E."/>
            <person name="Kohn T."/>
            <person name="Peeters S.H."/>
            <person name="Heuer A."/>
            <person name="Rast P."/>
            <person name="Oberbeckmann S."/>
            <person name="Bunk B."/>
            <person name="Jeske O."/>
            <person name="Meyerdierks A."/>
            <person name="Storesund J.E."/>
            <person name="Kallscheuer N."/>
            <person name="Luecker S."/>
            <person name="Lage O.M."/>
            <person name="Pohl T."/>
            <person name="Merkel B.J."/>
            <person name="Hornburger P."/>
            <person name="Mueller R.-W."/>
            <person name="Bruemmer F."/>
            <person name="Labrenz M."/>
            <person name="Spormann A.M."/>
            <person name="Op den Camp H."/>
            <person name="Overmann J."/>
            <person name="Amann R."/>
            <person name="Jetten M.S.M."/>
            <person name="Mascher T."/>
            <person name="Medema M.H."/>
            <person name="Devos D.P."/>
            <person name="Kaster A.-K."/>
            <person name="Ovreas L."/>
            <person name="Rohde M."/>
            <person name="Galperin M.Y."/>
            <person name="Jogler C."/>
        </authorList>
    </citation>
    <scope>NUCLEOTIDE SEQUENCE [LARGE SCALE GENOMIC DNA]</scope>
    <source>
        <strain evidence="1 2">Pan44</strain>
    </source>
</reference>
<evidence type="ECO:0000313" key="1">
    <source>
        <dbReference type="EMBL" id="QDT53838.1"/>
    </source>
</evidence>
<gene>
    <name evidence="1" type="ORF">Pan44_18620</name>
</gene>
<sequence>MPGITRCEVLPLPDDRFSFRIEGREVAAWNFSDRWKRPFLFPVNGPVSGESLTRMGHPGAPDHDHHDSAWFAHNKVLGINFWANNSPAFIRQLQWVALEDHDDYARAAVKLGWFDGHDPQLLLEHDLVIEIHPLTDGEYTIELTSRFTPRAEELEFQKTNFGFFAVRVARSISAAFGEGKLTSSTGATGEKNLFDQPAEWMDYSGPMPRRLADGWREAIPEGITLFDHPQNPRTPSTWHVRNDGWMSPSVCHAGSLIVRKAEPLRLRYLLHAHAGQWNAERANALLKQWQSRPALTTKKSTRPHHHFDIVTSD</sequence>
<accession>A0A517SCI1</accession>
<dbReference type="AlphaFoldDB" id="A0A517SCI1"/>
<dbReference type="RefSeq" id="WP_145029374.1">
    <property type="nucleotide sequence ID" value="NZ_CP036271.1"/>
</dbReference>
<organism evidence="1 2">
    <name type="scientific">Caulifigura coniformis</name>
    <dbReference type="NCBI Taxonomy" id="2527983"/>
    <lineage>
        <taxon>Bacteria</taxon>
        <taxon>Pseudomonadati</taxon>
        <taxon>Planctomycetota</taxon>
        <taxon>Planctomycetia</taxon>
        <taxon>Planctomycetales</taxon>
        <taxon>Planctomycetaceae</taxon>
        <taxon>Caulifigura</taxon>
    </lineage>
</organism>
<evidence type="ECO:0008006" key="3">
    <source>
        <dbReference type="Google" id="ProtNLM"/>
    </source>
</evidence>
<dbReference type="EMBL" id="CP036271">
    <property type="protein sequence ID" value="QDT53838.1"/>
    <property type="molecule type" value="Genomic_DNA"/>
</dbReference>
<dbReference type="OrthoDB" id="242279at2"/>
<protein>
    <recommendedName>
        <fullName evidence="3">Methane oxygenase PmoA</fullName>
    </recommendedName>
</protein>
<dbReference type="InterPro" id="IPR029475">
    <property type="entry name" value="DUF6807"/>
</dbReference>
<keyword evidence="2" id="KW-1185">Reference proteome</keyword>
<evidence type="ECO:0000313" key="2">
    <source>
        <dbReference type="Proteomes" id="UP000315700"/>
    </source>
</evidence>
<dbReference type="InParanoid" id="A0A517SCI1"/>
<proteinExistence type="predicted"/>
<dbReference type="Proteomes" id="UP000315700">
    <property type="component" value="Chromosome"/>
</dbReference>
<dbReference type="Pfam" id="PF14100">
    <property type="entry name" value="DUF6807"/>
    <property type="match status" value="1"/>
</dbReference>
<name>A0A517SCI1_9PLAN</name>